<dbReference type="EMBL" id="JAGWCR010000014">
    <property type="protein sequence ID" value="MBS3651571.1"/>
    <property type="molecule type" value="Genomic_DNA"/>
</dbReference>
<dbReference type="PIRSF" id="PIRSF039085">
    <property type="entry name" value="ABC_ATPase_HisP"/>
    <property type="match status" value="1"/>
</dbReference>
<dbReference type="RefSeq" id="WP_188257121.1">
    <property type="nucleotide sequence ID" value="NZ_JABVCF010000014.1"/>
</dbReference>
<dbReference type="InterPro" id="IPR030679">
    <property type="entry name" value="ABC_ATPase_HisP-typ"/>
</dbReference>
<dbReference type="PANTHER" id="PTHR43166">
    <property type="entry name" value="AMINO ACID IMPORT ATP-BINDING PROTEIN"/>
    <property type="match status" value="1"/>
</dbReference>
<dbReference type="SMART" id="SM00382">
    <property type="entry name" value="AAA"/>
    <property type="match status" value="1"/>
</dbReference>
<reference evidence="6" key="1">
    <citation type="submission" date="2021-04" db="EMBL/GenBank/DDBJ databases">
        <title>Pseudaminobacter soli sp. nov., isolated from paddy soil contaminated by heavy metals.</title>
        <authorList>
            <person name="Zhang K."/>
        </authorList>
    </citation>
    <scope>NUCLEOTIDE SEQUENCE</scope>
    <source>
        <strain evidence="6">19-2017</strain>
    </source>
</reference>
<organism evidence="6 7">
    <name type="scientific">Pseudaminobacter soli</name>
    <name type="common">ex Zhang et al. 2022</name>
    <dbReference type="NCBI Taxonomy" id="2831468"/>
    <lineage>
        <taxon>Bacteria</taxon>
        <taxon>Pseudomonadati</taxon>
        <taxon>Pseudomonadota</taxon>
        <taxon>Alphaproteobacteria</taxon>
        <taxon>Hyphomicrobiales</taxon>
        <taxon>Phyllobacteriaceae</taxon>
        <taxon>Pseudaminobacter</taxon>
    </lineage>
</organism>
<evidence type="ECO:0000256" key="2">
    <source>
        <dbReference type="ARBA" id="ARBA00022448"/>
    </source>
</evidence>
<protein>
    <submittedName>
        <fullName evidence="6">Amino acid ABC transporter ATP-binding protein</fullName>
    </submittedName>
</protein>
<dbReference type="FunFam" id="3.40.50.300:FF:000020">
    <property type="entry name" value="Amino acid ABC transporter ATP-binding component"/>
    <property type="match status" value="1"/>
</dbReference>
<dbReference type="InterPro" id="IPR050086">
    <property type="entry name" value="MetN_ABC_transporter-like"/>
</dbReference>
<dbReference type="InterPro" id="IPR027417">
    <property type="entry name" value="P-loop_NTPase"/>
</dbReference>
<keyword evidence="7" id="KW-1185">Reference proteome</keyword>
<keyword evidence="2" id="KW-0813">Transport</keyword>
<dbReference type="InterPro" id="IPR003593">
    <property type="entry name" value="AAA+_ATPase"/>
</dbReference>
<evidence type="ECO:0000259" key="5">
    <source>
        <dbReference type="PROSITE" id="PS50893"/>
    </source>
</evidence>
<evidence type="ECO:0000256" key="1">
    <source>
        <dbReference type="ARBA" id="ARBA00005417"/>
    </source>
</evidence>
<sequence>MTRADPSSDGKAKAFIRFQGVSKRFGSFKVLKDIHLTIQSGERIIVFGPSGSGKSTLIRCVNGLEDYQDGVITVGGVPVSRALGTVPQIRRKVGMVFQHFNLFPHMTALENCMVGPVARSVTEKEARNRALEFLSRVRMTDHAAKYPNELSGGQQQRVAIARALCLQPQVMLFDEPTSALDPEMVGEVLNVMNELADTGITMICVTHEMSFARRIADRMIFMEGGKILYDEPPEVIFSRRGEGRLVEFFEHVADRGL</sequence>
<dbReference type="Pfam" id="PF00005">
    <property type="entry name" value="ABC_tran"/>
    <property type="match status" value="1"/>
</dbReference>
<dbReference type="PROSITE" id="PS00211">
    <property type="entry name" value="ABC_TRANSPORTER_1"/>
    <property type="match status" value="1"/>
</dbReference>
<comment type="similarity">
    <text evidence="1">Belongs to the ABC transporter superfamily.</text>
</comment>
<dbReference type="InterPro" id="IPR017871">
    <property type="entry name" value="ABC_transporter-like_CS"/>
</dbReference>
<dbReference type="PROSITE" id="PS50893">
    <property type="entry name" value="ABC_TRANSPORTER_2"/>
    <property type="match status" value="1"/>
</dbReference>
<accession>A0A942E1A6</accession>
<comment type="caution">
    <text evidence="6">The sequence shown here is derived from an EMBL/GenBank/DDBJ whole genome shotgun (WGS) entry which is preliminary data.</text>
</comment>
<evidence type="ECO:0000313" key="7">
    <source>
        <dbReference type="Proteomes" id="UP000680348"/>
    </source>
</evidence>
<dbReference type="AlphaFoldDB" id="A0A942E1A6"/>
<proteinExistence type="inferred from homology"/>
<keyword evidence="4 6" id="KW-0067">ATP-binding</keyword>
<dbReference type="GO" id="GO:0015424">
    <property type="term" value="F:ABC-type amino acid transporter activity"/>
    <property type="evidence" value="ECO:0007669"/>
    <property type="project" value="InterPro"/>
</dbReference>
<dbReference type="SUPFAM" id="SSF52540">
    <property type="entry name" value="P-loop containing nucleoside triphosphate hydrolases"/>
    <property type="match status" value="1"/>
</dbReference>
<evidence type="ECO:0000256" key="3">
    <source>
        <dbReference type="ARBA" id="ARBA00022741"/>
    </source>
</evidence>
<evidence type="ECO:0000313" key="6">
    <source>
        <dbReference type="EMBL" id="MBS3651571.1"/>
    </source>
</evidence>
<feature type="domain" description="ABC transporter" evidence="5">
    <location>
        <begin position="16"/>
        <end position="249"/>
    </location>
</feature>
<name>A0A942E1A6_9HYPH</name>
<dbReference type="Proteomes" id="UP000680348">
    <property type="component" value="Unassembled WGS sequence"/>
</dbReference>
<gene>
    <name evidence="6" type="ORF">KEU06_23415</name>
</gene>
<dbReference type="CDD" id="cd03262">
    <property type="entry name" value="ABC_HisP_GlnQ"/>
    <property type="match status" value="1"/>
</dbReference>
<dbReference type="GO" id="GO:0016887">
    <property type="term" value="F:ATP hydrolysis activity"/>
    <property type="evidence" value="ECO:0007669"/>
    <property type="project" value="InterPro"/>
</dbReference>
<dbReference type="GO" id="GO:0005524">
    <property type="term" value="F:ATP binding"/>
    <property type="evidence" value="ECO:0007669"/>
    <property type="project" value="UniProtKB-KW"/>
</dbReference>
<dbReference type="InterPro" id="IPR003439">
    <property type="entry name" value="ABC_transporter-like_ATP-bd"/>
</dbReference>
<dbReference type="Gene3D" id="3.40.50.300">
    <property type="entry name" value="P-loop containing nucleotide triphosphate hydrolases"/>
    <property type="match status" value="1"/>
</dbReference>
<keyword evidence="3" id="KW-0547">Nucleotide-binding</keyword>
<evidence type="ECO:0000256" key="4">
    <source>
        <dbReference type="ARBA" id="ARBA00022840"/>
    </source>
</evidence>
<dbReference type="PANTHER" id="PTHR43166:SF4">
    <property type="entry name" value="PHOSPHONATES IMPORT ATP-BINDING PROTEIN PHNC"/>
    <property type="match status" value="1"/>
</dbReference>